<proteinExistence type="predicted"/>
<name>A0A268F5I9_NIACI</name>
<sequence length="77" mass="8461">MEKIDFSPVGNTVNGMAIQFGIVMITGAIAFIVVFILLRALRFPKQLANFLATVALLAALYYSFTTNYLSWVQSLVG</sequence>
<gene>
    <name evidence="1" type="ORF">CHH57_24020</name>
</gene>
<comment type="caution">
    <text evidence="1">The sequence shown here is derived from an EMBL/GenBank/DDBJ whole genome shotgun (WGS) entry which is preliminary data.</text>
</comment>
<protein>
    <submittedName>
        <fullName evidence="1">Uncharacterized protein</fullName>
    </submittedName>
</protein>
<dbReference type="AlphaFoldDB" id="A0A268F5I9"/>
<evidence type="ECO:0000313" key="2">
    <source>
        <dbReference type="Proteomes" id="UP000216961"/>
    </source>
</evidence>
<dbReference type="Proteomes" id="UP000216961">
    <property type="component" value="Unassembled WGS sequence"/>
</dbReference>
<organism evidence="1 2">
    <name type="scientific">Niallia circulans</name>
    <name type="common">Bacillus circulans</name>
    <dbReference type="NCBI Taxonomy" id="1397"/>
    <lineage>
        <taxon>Bacteria</taxon>
        <taxon>Bacillati</taxon>
        <taxon>Bacillota</taxon>
        <taxon>Bacilli</taxon>
        <taxon>Bacillales</taxon>
        <taxon>Bacillaceae</taxon>
        <taxon>Niallia</taxon>
    </lineage>
</organism>
<evidence type="ECO:0000313" key="1">
    <source>
        <dbReference type="EMBL" id="PAD80633.1"/>
    </source>
</evidence>
<dbReference type="EMBL" id="NPBQ01000148">
    <property type="protein sequence ID" value="PAD80633.1"/>
    <property type="molecule type" value="Genomic_DNA"/>
</dbReference>
<reference evidence="1 2" key="1">
    <citation type="submission" date="2017-07" db="EMBL/GenBank/DDBJ databases">
        <title>Isolation and whole genome analysis of endospore-forming bacteria from heroin.</title>
        <authorList>
            <person name="Kalinowski J."/>
            <person name="Ahrens B."/>
            <person name="Al-Dilaimi A."/>
            <person name="Winkler A."/>
            <person name="Wibberg D."/>
            <person name="Schleenbecker U."/>
            <person name="Ruckert C."/>
            <person name="Wolfel R."/>
            <person name="Grass G."/>
        </authorList>
    </citation>
    <scope>NUCLEOTIDE SEQUENCE [LARGE SCALE GENOMIC DNA]</scope>
    <source>
        <strain evidence="1 2">7521-2</strain>
    </source>
</reference>
<accession>A0A268F5I9</accession>
<dbReference type="RefSeq" id="WP_095334328.1">
    <property type="nucleotide sequence ID" value="NZ_CP026031.1"/>
</dbReference>
<dbReference type="KEGG" id="bcir:C2I06_10340"/>